<keyword evidence="4" id="KW-1003">Cell membrane</keyword>
<proteinExistence type="inferred from homology"/>
<keyword evidence="7 11" id="KW-0472">Membrane</keyword>
<evidence type="ECO:0000256" key="11">
    <source>
        <dbReference type="SAM" id="Phobius"/>
    </source>
</evidence>
<keyword evidence="6 11" id="KW-1133">Transmembrane helix</keyword>
<dbReference type="PANTHER" id="PTHR30046:SF0">
    <property type="entry name" value="FLAGELLAR M-RING PROTEIN"/>
    <property type="match status" value="1"/>
</dbReference>
<keyword evidence="14" id="KW-0969">Cilium</keyword>
<keyword evidence="14" id="KW-0282">Flagellum</keyword>
<keyword evidence="8 9" id="KW-0975">Bacterial flagellum</keyword>
<protein>
    <recommendedName>
        <fullName evidence="9">Flagellar M-ring protein</fullName>
    </recommendedName>
</protein>
<gene>
    <name evidence="14" type="primary">fliF</name>
    <name evidence="14" type="ORF">K8U61_06535</name>
</gene>
<evidence type="ECO:0000256" key="1">
    <source>
        <dbReference type="ARBA" id="ARBA00004117"/>
    </source>
</evidence>
<dbReference type="InterPro" id="IPR013556">
    <property type="entry name" value="Flag_M-ring_C"/>
</dbReference>
<evidence type="ECO:0000313" key="15">
    <source>
        <dbReference type="Proteomes" id="UP000780875"/>
    </source>
</evidence>
<dbReference type="RefSeq" id="WP_224122184.1">
    <property type="nucleotide sequence ID" value="NZ_JAIQZJ010000002.1"/>
</dbReference>
<dbReference type="PANTHER" id="PTHR30046">
    <property type="entry name" value="FLAGELLAR M-RING PROTEIN"/>
    <property type="match status" value="1"/>
</dbReference>
<dbReference type="PIRSF" id="PIRSF004862">
    <property type="entry name" value="FliF"/>
    <property type="match status" value="1"/>
</dbReference>
<feature type="domain" description="Flagellar M-ring C-terminal" evidence="13">
    <location>
        <begin position="250"/>
        <end position="405"/>
    </location>
</feature>
<dbReference type="InterPro" id="IPR006182">
    <property type="entry name" value="FliF_N_dom"/>
</dbReference>
<evidence type="ECO:0000256" key="5">
    <source>
        <dbReference type="ARBA" id="ARBA00022692"/>
    </source>
</evidence>
<evidence type="ECO:0000259" key="13">
    <source>
        <dbReference type="Pfam" id="PF08345"/>
    </source>
</evidence>
<comment type="caution">
    <text evidence="14">The sequence shown here is derived from an EMBL/GenBank/DDBJ whole genome shotgun (WGS) entry which is preliminary data.</text>
</comment>
<accession>A0ABS7UAE3</accession>
<evidence type="ECO:0000256" key="7">
    <source>
        <dbReference type="ARBA" id="ARBA00023136"/>
    </source>
</evidence>
<evidence type="ECO:0000256" key="3">
    <source>
        <dbReference type="ARBA" id="ARBA00007971"/>
    </source>
</evidence>
<dbReference type="InterPro" id="IPR043427">
    <property type="entry name" value="YscJ/FliF"/>
</dbReference>
<dbReference type="Pfam" id="PF08345">
    <property type="entry name" value="YscJ_FliF_C"/>
    <property type="match status" value="1"/>
</dbReference>
<feature type="transmembrane region" description="Helical" evidence="11">
    <location>
        <begin position="432"/>
        <end position="451"/>
    </location>
</feature>
<feature type="compositionally biased region" description="Low complexity" evidence="10">
    <location>
        <begin position="320"/>
        <end position="330"/>
    </location>
</feature>
<evidence type="ECO:0000256" key="9">
    <source>
        <dbReference type="PIRNR" id="PIRNR004862"/>
    </source>
</evidence>
<comment type="similarity">
    <text evidence="3 9">Belongs to the FliF family.</text>
</comment>
<evidence type="ECO:0000256" key="10">
    <source>
        <dbReference type="SAM" id="MobiDB-lite"/>
    </source>
</evidence>
<evidence type="ECO:0000256" key="8">
    <source>
        <dbReference type="ARBA" id="ARBA00023143"/>
    </source>
</evidence>
<feature type="region of interest" description="Disordered" evidence="10">
    <location>
        <begin position="275"/>
        <end position="343"/>
    </location>
</feature>
<comment type="function">
    <text evidence="9">The M ring may be actively involved in energy transduction.</text>
</comment>
<dbReference type="Pfam" id="PF01514">
    <property type="entry name" value="YscJ_FliF"/>
    <property type="match status" value="1"/>
</dbReference>
<dbReference type="PRINTS" id="PR01009">
    <property type="entry name" value="FLGMRINGFLIF"/>
</dbReference>
<dbReference type="Gene3D" id="3.30.300.30">
    <property type="match status" value="1"/>
</dbReference>
<comment type="subcellular location">
    <subcellularLocation>
        <location evidence="1 9">Bacterial flagellum basal body</location>
    </subcellularLocation>
    <subcellularLocation>
        <location evidence="2">Cell membrane</location>
        <topology evidence="2">Multi-pass membrane protein</topology>
    </subcellularLocation>
</comment>
<keyword evidence="14" id="KW-0966">Cell projection</keyword>
<keyword evidence="5 11" id="KW-0812">Transmembrane</keyword>
<evidence type="ECO:0000256" key="4">
    <source>
        <dbReference type="ARBA" id="ARBA00022475"/>
    </source>
</evidence>
<dbReference type="InterPro" id="IPR000067">
    <property type="entry name" value="FlgMring_FliF"/>
</dbReference>
<organism evidence="14 15">
    <name type="scientific">Nocardioides mangrovi</name>
    <dbReference type="NCBI Taxonomy" id="2874580"/>
    <lineage>
        <taxon>Bacteria</taxon>
        <taxon>Bacillati</taxon>
        <taxon>Actinomycetota</taxon>
        <taxon>Actinomycetes</taxon>
        <taxon>Propionibacteriales</taxon>
        <taxon>Nocardioidaceae</taxon>
        <taxon>Nocardioides</taxon>
    </lineage>
</organism>
<feature type="compositionally biased region" description="Polar residues" evidence="10">
    <location>
        <begin position="289"/>
        <end position="300"/>
    </location>
</feature>
<reference evidence="14 15" key="1">
    <citation type="submission" date="2021-09" db="EMBL/GenBank/DDBJ databases">
        <title>Whole genome sequence of Nocardioides sp. GBK3QG-3.</title>
        <authorList>
            <person name="Tuo L."/>
        </authorList>
    </citation>
    <scope>NUCLEOTIDE SEQUENCE [LARGE SCALE GENOMIC DNA]</scope>
    <source>
        <strain evidence="14 15">GBK3QG-3</strain>
    </source>
</reference>
<keyword evidence="15" id="KW-1185">Reference proteome</keyword>
<evidence type="ECO:0000256" key="2">
    <source>
        <dbReference type="ARBA" id="ARBA00004651"/>
    </source>
</evidence>
<sequence length="532" mass="55964">MKQNLNRTLTRLRTTFMSFTVGQRMVAVVGTGALLLAAFMVFRWVSTPDYAPLYSNLASEDASAVIDELNAEGVSYQLADGGSTIMVPKDSVYSTRVNLAGQGLPANSASGGYDILDGQDISTSDFQEQTDFKRAMEGELANTIEAIDGVNTAVVHLALPEKKVFADEQDPPTASVLVSTSTGTLDAEKVQAIVNLVAASIDGLDPDAVTVADSSGQVLSGEEGGAGSSTRDQAVADYEADQTSQIQAMLDRVVGAGNSIATYTADLDFDKVTSESTTYDTKKEAPALSESTSKETYNGAGTSGGDTGVVGPDGQMDNSGTGTTTTTGTGSDYAKESTTRDNGVGQVVEHRESAPGALKAQHVSVVLDAATVQGIDPASVKDQIAAALGIDTKRGDTLEVTSMPFDRTADEAASKELADAAAAKAKAAQWTMIRNGGIAVGIALMLLLAWLRARKGRKQREERTTYLVEQLRQDAADRAAAVAAVEQPPAMAALETAEQQANEELKRELAQLADRQPDELATLLRGWLVERH</sequence>
<name>A0ABS7UAE3_9ACTN</name>
<feature type="domain" description="Flagellar M-ring N-terminal" evidence="12">
    <location>
        <begin position="46"/>
        <end position="220"/>
    </location>
</feature>
<dbReference type="EMBL" id="JAIQZJ010000002">
    <property type="protein sequence ID" value="MBZ5737810.1"/>
    <property type="molecule type" value="Genomic_DNA"/>
</dbReference>
<dbReference type="InterPro" id="IPR045851">
    <property type="entry name" value="AMP-bd_C_sf"/>
</dbReference>
<dbReference type="NCBIfam" id="TIGR00206">
    <property type="entry name" value="fliF"/>
    <property type="match status" value="1"/>
</dbReference>
<evidence type="ECO:0000313" key="14">
    <source>
        <dbReference type="EMBL" id="MBZ5737810.1"/>
    </source>
</evidence>
<feature type="transmembrane region" description="Helical" evidence="11">
    <location>
        <begin position="21"/>
        <end position="45"/>
    </location>
</feature>
<evidence type="ECO:0000259" key="12">
    <source>
        <dbReference type="Pfam" id="PF01514"/>
    </source>
</evidence>
<evidence type="ECO:0000256" key="6">
    <source>
        <dbReference type="ARBA" id="ARBA00022989"/>
    </source>
</evidence>
<dbReference type="Proteomes" id="UP000780875">
    <property type="component" value="Unassembled WGS sequence"/>
</dbReference>